<dbReference type="PRINTS" id="PR00413">
    <property type="entry name" value="HADHALOGNASE"/>
</dbReference>
<dbReference type="InterPro" id="IPR036412">
    <property type="entry name" value="HAD-like_sf"/>
</dbReference>
<organism evidence="1 2">
    <name type="scientific">Candidatus Shapirobacteria bacterium CG_4_9_14_0_2_um_filter_39_11</name>
    <dbReference type="NCBI Taxonomy" id="1974478"/>
    <lineage>
        <taxon>Bacteria</taxon>
        <taxon>Candidatus Shapironibacteriota</taxon>
    </lineage>
</organism>
<comment type="caution">
    <text evidence="1">The sequence shown here is derived from an EMBL/GenBank/DDBJ whole genome shotgun (WGS) entry which is preliminary data.</text>
</comment>
<dbReference type="InterPro" id="IPR006439">
    <property type="entry name" value="HAD-SF_hydro_IA"/>
</dbReference>
<evidence type="ECO:0008006" key="3">
    <source>
        <dbReference type="Google" id="ProtNLM"/>
    </source>
</evidence>
<dbReference type="Proteomes" id="UP000229816">
    <property type="component" value="Unassembled WGS sequence"/>
</dbReference>
<dbReference type="SFLD" id="SFLDG01129">
    <property type="entry name" value="C1.5:_HAD__Beta-PGM__Phosphata"/>
    <property type="match status" value="1"/>
</dbReference>
<dbReference type="PANTHER" id="PTHR43611:SF3">
    <property type="entry name" value="FLAVIN MONONUCLEOTIDE HYDROLASE 1, CHLOROPLATIC"/>
    <property type="match status" value="1"/>
</dbReference>
<reference evidence="2" key="1">
    <citation type="submission" date="2017-09" db="EMBL/GenBank/DDBJ databases">
        <title>Depth-based differentiation of microbial function through sediment-hosted aquifers and enrichment of novel symbionts in the deep terrestrial subsurface.</title>
        <authorList>
            <person name="Probst A.J."/>
            <person name="Ladd B."/>
            <person name="Jarett J.K."/>
            <person name="Geller-Mcgrath D.E."/>
            <person name="Sieber C.M.K."/>
            <person name="Emerson J.B."/>
            <person name="Anantharaman K."/>
            <person name="Thomas B.C."/>
            <person name="Malmstrom R."/>
            <person name="Stieglmeier M."/>
            <person name="Klingl A."/>
            <person name="Woyke T."/>
            <person name="Ryan C.M."/>
            <person name="Banfield J.F."/>
        </authorList>
    </citation>
    <scope>NUCLEOTIDE SEQUENCE [LARGE SCALE GENOMIC DNA]</scope>
</reference>
<sequence length="175" mass="20564">MIKAVLLDADGVILKKRKKHFSQRLAKDYGIKVPMSFFRKIYPKVRVGRADLKSELAKRMREWGWQKSVEELLNYWFSPENRINNQVLDSVQKLRRRGIKCYIISDNSKYRADDLMKNVLGNFFDGGFFSCNLGHTKEEKKFFKIVLKKINLKPEDILFVDDEKGNTEVAKSVRI</sequence>
<dbReference type="PANTHER" id="PTHR43611">
    <property type="entry name" value="ALPHA-D-GLUCOSE 1-PHOSPHATE PHOSPHATASE"/>
    <property type="match status" value="1"/>
</dbReference>
<dbReference type="Pfam" id="PF00702">
    <property type="entry name" value="Hydrolase"/>
    <property type="match status" value="1"/>
</dbReference>
<name>A0A2M8ETD5_9BACT</name>
<accession>A0A2M8ETD5</accession>
<dbReference type="SUPFAM" id="SSF56784">
    <property type="entry name" value="HAD-like"/>
    <property type="match status" value="1"/>
</dbReference>
<dbReference type="AlphaFoldDB" id="A0A2M8ETD5"/>
<dbReference type="EMBL" id="PFSF01000012">
    <property type="protein sequence ID" value="PJC28379.1"/>
    <property type="molecule type" value="Genomic_DNA"/>
</dbReference>
<dbReference type="SFLD" id="SFLDS00003">
    <property type="entry name" value="Haloacid_Dehalogenase"/>
    <property type="match status" value="1"/>
</dbReference>
<feature type="non-terminal residue" evidence="1">
    <location>
        <position position="175"/>
    </location>
</feature>
<dbReference type="InterPro" id="IPR023214">
    <property type="entry name" value="HAD_sf"/>
</dbReference>
<dbReference type="Gene3D" id="3.40.50.1000">
    <property type="entry name" value="HAD superfamily/HAD-like"/>
    <property type="match status" value="1"/>
</dbReference>
<evidence type="ECO:0000313" key="1">
    <source>
        <dbReference type="EMBL" id="PJC28379.1"/>
    </source>
</evidence>
<protein>
    <recommendedName>
        <fullName evidence="3">FCP1 homology domain-containing protein</fullName>
    </recommendedName>
</protein>
<evidence type="ECO:0000313" key="2">
    <source>
        <dbReference type="Proteomes" id="UP000229816"/>
    </source>
</evidence>
<proteinExistence type="predicted"/>
<gene>
    <name evidence="1" type="ORF">CO054_00510</name>
</gene>